<feature type="domain" description="IclR-ED" evidence="3">
    <location>
        <begin position="159"/>
        <end position="387"/>
    </location>
</feature>
<dbReference type="InterPro" id="IPR050268">
    <property type="entry name" value="NADH-dep_flavin_reductase"/>
</dbReference>
<protein>
    <submittedName>
        <fullName evidence="4">Flavin reductase</fullName>
    </submittedName>
</protein>
<comment type="similarity">
    <text evidence="1">Belongs to the non-flavoprotein flavin reductase family.</text>
</comment>
<organism evidence="4 5">
    <name type="scientific">Dactylosporangium fulvum</name>
    <dbReference type="NCBI Taxonomy" id="53359"/>
    <lineage>
        <taxon>Bacteria</taxon>
        <taxon>Bacillati</taxon>
        <taxon>Actinomycetota</taxon>
        <taxon>Actinomycetes</taxon>
        <taxon>Micromonosporales</taxon>
        <taxon>Micromonosporaceae</taxon>
        <taxon>Dactylosporangium</taxon>
    </lineage>
</organism>
<keyword evidence="2" id="KW-0560">Oxidoreductase</keyword>
<name>A0ABY5VR20_9ACTN</name>
<dbReference type="Pfam" id="PF01613">
    <property type="entry name" value="Flavin_Reduct"/>
    <property type="match status" value="1"/>
</dbReference>
<dbReference type="Pfam" id="PF01614">
    <property type="entry name" value="IclR_C"/>
    <property type="match status" value="1"/>
</dbReference>
<reference evidence="4" key="1">
    <citation type="submission" date="2021-04" db="EMBL/GenBank/DDBJ databases">
        <authorList>
            <person name="Hartkoorn R.C."/>
            <person name="Beaudoing E."/>
            <person name="Hot D."/>
        </authorList>
    </citation>
    <scope>NUCLEOTIDE SEQUENCE</scope>
    <source>
        <strain evidence="4">NRRL B-16292</strain>
    </source>
</reference>
<dbReference type="Gene3D" id="2.30.110.10">
    <property type="entry name" value="Electron Transport, Fmn-binding Protein, Chain A"/>
    <property type="match status" value="1"/>
</dbReference>
<dbReference type="RefSeq" id="WP_259857985.1">
    <property type="nucleotide sequence ID" value="NZ_BAAAST010000007.1"/>
</dbReference>
<dbReference type="InterPro" id="IPR029016">
    <property type="entry name" value="GAF-like_dom_sf"/>
</dbReference>
<dbReference type="Proteomes" id="UP001059617">
    <property type="component" value="Chromosome"/>
</dbReference>
<dbReference type="InterPro" id="IPR002563">
    <property type="entry name" value="Flavin_Rdtase-like_dom"/>
</dbReference>
<dbReference type="SUPFAM" id="SSF55781">
    <property type="entry name" value="GAF domain-like"/>
    <property type="match status" value="1"/>
</dbReference>
<dbReference type="SUPFAM" id="SSF50475">
    <property type="entry name" value="FMN-binding split barrel"/>
    <property type="match status" value="1"/>
</dbReference>
<accession>A0ABY5VR20</accession>
<dbReference type="SMART" id="SM00903">
    <property type="entry name" value="Flavin_Reduct"/>
    <property type="match status" value="1"/>
</dbReference>
<proteinExistence type="inferred from homology"/>
<dbReference type="PANTHER" id="PTHR30466:SF11">
    <property type="entry name" value="FLAVIN-DEPENDENT MONOOXYGENASE, REDUCTASE SUBUNIT HSAB"/>
    <property type="match status" value="1"/>
</dbReference>
<evidence type="ECO:0000313" key="4">
    <source>
        <dbReference type="EMBL" id="UWP80227.1"/>
    </source>
</evidence>
<keyword evidence="5" id="KW-1185">Reference proteome</keyword>
<evidence type="ECO:0000256" key="2">
    <source>
        <dbReference type="ARBA" id="ARBA00023002"/>
    </source>
</evidence>
<dbReference type="InterPro" id="IPR012349">
    <property type="entry name" value="Split_barrel_FMN-bd"/>
</dbReference>
<dbReference type="InterPro" id="IPR014757">
    <property type="entry name" value="Tscrpt_reg_IclR_C"/>
</dbReference>
<sequence length="396" mass="43124">MSYEDSFDTRRFRDVLGRYPTGVAVVTSSHADGPVGMVVGSFTSVSLEPPLVAYFPKRTSKTFALLSQSSTFAINVLGSSQETLCRRLTSKDETVWGSVGWHLSRQGNPIFDDAVAWIECEPVSVLDGGDHYIVLARVIELDIQRDDLPLLFFQGGYGRFAPLSIAALVEDQLSAQVELAELARPEMERLARELGVECVAQAAIGNEIVHLATILPQEGTTTPGPAGLRLPLAPPLGSLHVAWAPDHVHESWLAHSGHALTETDRVRCLALLERVRARGWSVALRMPDIEKRVSEARRSFGGRYTAALEQKLLSLLGDVLDFYDGSLEPGRTYDVRFLGAPVLDDRRQVKLAIKMFDLPPSLTADQIEHLAGRLVSACRQVSVAATQAPSPAGPPG</sequence>
<gene>
    <name evidence="4" type="ORF">Dfulv_34410</name>
</gene>
<evidence type="ECO:0000313" key="5">
    <source>
        <dbReference type="Proteomes" id="UP001059617"/>
    </source>
</evidence>
<reference evidence="4" key="2">
    <citation type="submission" date="2022-09" db="EMBL/GenBank/DDBJ databases">
        <title>Biosynthetic gene clusters of Dactylosporangioum fulvum.</title>
        <authorList>
            <person name="Caradec T."/>
        </authorList>
    </citation>
    <scope>NUCLEOTIDE SEQUENCE</scope>
    <source>
        <strain evidence="4">NRRL B-16292</strain>
    </source>
</reference>
<evidence type="ECO:0000259" key="3">
    <source>
        <dbReference type="PROSITE" id="PS51078"/>
    </source>
</evidence>
<dbReference type="PANTHER" id="PTHR30466">
    <property type="entry name" value="FLAVIN REDUCTASE"/>
    <property type="match status" value="1"/>
</dbReference>
<dbReference type="PROSITE" id="PS51078">
    <property type="entry name" value="ICLR_ED"/>
    <property type="match status" value="1"/>
</dbReference>
<dbReference type="EMBL" id="CP073720">
    <property type="protein sequence ID" value="UWP80227.1"/>
    <property type="molecule type" value="Genomic_DNA"/>
</dbReference>
<evidence type="ECO:0000256" key="1">
    <source>
        <dbReference type="ARBA" id="ARBA00008898"/>
    </source>
</evidence>
<dbReference type="Gene3D" id="3.30.450.40">
    <property type="match status" value="1"/>
</dbReference>